<evidence type="ECO:0008006" key="3">
    <source>
        <dbReference type="Google" id="ProtNLM"/>
    </source>
</evidence>
<proteinExistence type="predicted"/>
<dbReference type="AlphaFoldDB" id="A0A9W3X132"/>
<dbReference type="Pfam" id="PF08713">
    <property type="entry name" value="DNA_alkylation"/>
    <property type="match status" value="1"/>
</dbReference>
<accession>A0A9W3X132</accession>
<dbReference type="InterPro" id="IPR014825">
    <property type="entry name" value="DNA_alkylation"/>
</dbReference>
<dbReference type="EMBL" id="CP015350">
    <property type="protein sequence ID" value="ANS48674.1"/>
    <property type="molecule type" value="Genomic_DNA"/>
</dbReference>
<dbReference type="Gene3D" id="1.25.40.290">
    <property type="entry name" value="ARM repeat domains"/>
    <property type="match status" value="1"/>
</dbReference>
<organism evidence="1 2">
    <name type="scientific">Bacillus thuringiensis</name>
    <dbReference type="NCBI Taxonomy" id="1428"/>
    <lineage>
        <taxon>Bacteria</taxon>
        <taxon>Bacillati</taxon>
        <taxon>Bacillota</taxon>
        <taxon>Bacilli</taxon>
        <taxon>Bacillales</taxon>
        <taxon>Bacillaceae</taxon>
        <taxon>Bacillus</taxon>
        <taxon>Bacillus cereus group</taxon>
    </lineage>
</organism>
<dbReference type="RefSeq" id="WP_065484225.1">
    <property type="nucleotide sequence ID" value="NZ_CP015350.1"/>
</dbReference>
<dbReference type="InterPro" id="IPR016024">
    <property type="entry name" value="ARM-type_fold"/>
</dbReference>
<protein>
    <recommendedName>
        <fullName evidence="3">DNA alkylation repair protein</fullName>
    </recommendedName>
</protein>
<gene>
    <name evidence="1" type="primary">yhaZ</name>
    <name evidence="1" type="ORF">BT246_33200</name>
</gene>
<evidence type="ECO:0000313" key="1">
    <source>
        <dbReference type="EMBL" id="ANS48674.1"/>
    </source>
</evidence>
<sequence>MGKYVPLKFLFNEELAEKIADSICKHDPCFSKSIFVDSVACKVENLELKQRIEVIADELHNALQKDFNAAIHILLKTLGPENTTEVGTFTNGYMYMPVAKYVEKYGLNDFKISFNAMYEITKRNTAEYAIRPFLETYHEDTLNILQQWIHDENSHIRRLVSEGTRPRLPWAKKIGALKGDFKYNLQLLEPLMNDPSKYVQKSVANHINDITKEDKELVFQWLQQLRDKQHPINLWIIKHGLRTVIKNGSLPKDFCFLVY</sequence>
<name>A0A9W3X132_BACTU</name>
<dbReference type="Proteomes" id="UP000092743">
    <property type="component" value="Chromosome"/>
</dbReference>
<evidence type="ECO:0000313" key="2">
    <source>
        <dbReference type="Proteomes" id="UP000092743"/>
    </source>
</evidence>
<dbReference type="SUPFAM" id="SSF48371">
    <property type="entry name" value="ARM repeat"/>
    <property type="match status" value="1"/>
</dbReference>
<reference evidence="1 2" key="1">
    <citation type="submission" date="2016-04" db="EMBL/GenBank/DDBJ databases">
        <title>High quality genome of the nematocidal Bacillus thuringiensis MYBT18246.</title>
        <authorList>
            <person name="Hollensteiner J."/>
            <person name="Poehlein A."/>
            <person name="Sproeer C."/>
            <person name="Bunk B."/>
            <person name="Rosenstiel P."/>
            <person name="Schulenburg H."/>
            <person name="Liesegang H."/>
        </authorList>
    </citation>
    <scope>NUCLEOTIDE SEQUENCE [LARGE SCALE GENOMIC DNA]</scope>
    <source>
        <strain evidence="1 2">MYBT18246</strain>
    </source>
</reference>